<feature type="non-terminal residue" evidence="1">
    <location>
        <position position="1"/>
    </location>
</feature>
<organism evidence="1">
    <name type="scientific">marine sediment metagenome</name>
    <dbReference type="NCBI Taxonomy" id="412755"/>
    <lineage>
        <taxon>unclassified sequences</taxon>
        <taxon>metagenomes</taxon>
        <taxon>ecological metagenomes</taxon>
    </lineage>
</organism>
<proteinExistence type="predicted"/>
<dbReference type="EMBL" id="LAZR01030412">
    <property type="protein sequence ID" value="KKL56681.1"/>
    <property type="molecule type" value="Genomic_DNA"/>
</dbReference>
<protein>
    <recommendedName>
        <fullName evidence="2">HNH endonuclease</fullName>
    </recommendedName>
</protein>
<gene>
    <name evidence="1" type="ORF">LCGC14_2242930</name>
</gene>
<evidence type="ECO:0000313" key="1">
    <source>
        <dbReference type="EMBL" id="KKL56681.1"/>
    </source>
</evidence>
<name>A0A0F9DSH1_9ZZZZ</name>
<comment type="caution">
    <text evidence="1">The sequence shown here is derived from an EMBL/GenBank/DDBJ whole genome shotgun (WGS) entry which is preliminary data.</text>
</comment>
<evidence type="ECO:0008006" key="2">
    <source>
        <dbReference type="Google" id="ProtNLM"/>
    </source>
</evidence>
<dbReference type="AlphaFoldDB" id="A0A0F9DSH1"/>
<accession>A0A0F9DSH1</accession>
<reference evidence="1" key="1">
    <citation type="journal article" date="2015" name="Nature">
        <title>Complex archaea that bridge the gap between prokaryotes and eukaryotes.</title>
        <authorList>
            <person name="Spang A."/>
            <person name="Saw J.H."/>
            <person name="Jorgensen S.L."/>
            <person name="Zaremba-Niedzwiedzka K."/>
            <person name="Martijn J."/>
            <person name="Lind A.E."/>
            <person name="van Eijk R."/>
            <person name="Schleper C."/>
            <person name="Guy L."/>
            <person name="Ettema T.J."/>
        </authorList>
    </citation>
    <scope>NUCLEOTIDE SEQUENCE</scope>
</reference>
<sequence>LEVAHLLGKQAGGSQYRDVLENLAALCHIHHGILDGRIMPNARRFELEQVFRAAIDRYWKERR</sequence>